<evidence type="ECO:0000313" key="3">
    <source>
        <dbReference type="EMBL" id="NCH86237.1"/>
    </source>
</evidence>
<dbReference type="CDD" id="cd00093">
    <property type="entry name" value="HTH_XRE"/>
    <property type="match status" value="1"/>
</dbReference>
<evidence type="ECO:0000313" key="4">
    <source>
        <dbReference type="Proteomes" id="UP000778262"/>
    </source>
</evidence>
<dbReference type="PANTHER" id="PTHR46558">
    <property type="entry name" value="TRACRIPTIONAL REGULATORY PROTEIN-RELATED-RELATED"/>
    <property type="match status" value="1"/>
</dbReference>
<dbReference type="PANTHER" id="PTHR46558:SF4">
    <property type="entry name" value="DNA-BIDING PHAGE PROTEIN"/>
    <property type="match status" value="1"/>
</dbReference>
<dbReference type="NCBIfam" id="NF007257">
    <property type="entry name" value="PRK09706.1"/>
    <property type="match status" value="1"/>
</dbReference>
<dbReference type="InterPro" id="IPR001387">
    <property type="entry name" value="Cro/C1-type_HTH"/>
</dbReference>
<proteinExistence type="predicted"/>
<keyword evidence="1" id="KW-0238">DNA-binding</keyword>
<dbReference type="InterPro" id="IPR010982">
    <property type="entry name" value="Lambda_DNA-bd_dom_sf"/>
</dbReference>
<dbReference type="Proteomes" id="UP000778262">
    <property type="component" value="Unassembled WGS sequence"/>
</dbReference>
<dbReference type="SUPFAM" id="SSF47413">
    <property type="entry name" value="lambda repressor-like DNA-binding domains"/>
    <property type="match status" value="1"/>
</dbReference>
<gene>
    <name evidence="3" type="ORF">EHJ13_02000</name>
</gene>
<reference evidence="3" key="1">
    <citation type="submission" date="2018-11" db="EMBL/GenBank/DDBJ databases">
        <title>Genomics analysis of Putative Virulence Factors on Adhesion and Cytotoxicity for Cronobacter spp.</title>
        <authorList>
            <person name="Cui J."/>
        </authorList>
    </citation>
    <scope>NUCLEOTIDE SEQUENCE</scope>
    <source>
        <strain evidence="3">SD69</strain>
    </source>
</reference>
<organism evidence="3 4">
    <name type="scientific">Cronobacter dublinensis</name>
    <dbReference type="NCBI Taxonomy" id="413497"/>
    <lineage>
        <taxon>Bacteria</taxon>
        <taxon>Pseudomonadati</taxon>
        <taxon>Pseudomonadota</taxon>
        <taxon>Gammaproteobacteria</taxon>
        <taxon>Enterobacterales</taxon>
        <taxon>Enterobacteriaceae</taxon>
        <taxon>Cronobacter</taxon>
    </lineage>
</organism>
<dbReference type="Pfam" id="PF01381">
    <property type="entry name" value="HTH_3"/>
    <property type="match status" value="1"/>
</dbReference>
<dbReference type="RefSeq" id="WP_014728208.1">
    <property type="nucleotide sequence ID" value="NZ_RPBY01000001.1"/>
</dbReference>
<comment type="caution">
    <text evidence="3">The sequence shown here is derived from an EMBL/GenBank/DDBJ whole genome shotgun (WGS) entry which is preliminary data.</text>
</comment>
<dbReference type="SMART" id="SM00530">
    <property type="entry name" value="HTH_XRE"/>
    <property type="match status" value="1"/>
</dbReference>
<accession>A0A9Q4SZN2</accession>
<dbReference type="Gene3D" id="1.10.260.40">
    <property type="entry name" value="lambda repressor-like DNA-binding domains"/>
    <property type="match status" value="1"/>
</dbReference>
<name>A0A9Q4SZN2_9ENTR</name>
<evidence type="ECO:0000256" key="1">
    <source>
        <dbReference type="ARBA" id="ARBA00023125"/>
    </source>
</evidence>
<dbReference type="AlphaFoldDB" id="A0A9Q4SZN2"/>
<evidence type="ECO:0000259" key="2">
    <source>
        <dbReference type="PROSITE" id="PS50943"/>
    </source>
</evidence>
<feature type="domain" description="HTH cro/C1-type" evidence="2">
    <location>
        <begin position="10"/>
        <end position="64"/>
    </location>
</feature>
<dbReference type="EMBL" id="RPBY01000001">
    <property type="protein sequence ID" value="NCH86237.1"/>
    <property type="molecule type" value="Genomic_DNA"/>
</dbReference>
<dbReference type="GO" id="GO:0003677">
    <property type="term" value="F:DNA binding"/>
    <property type="evidence" value="ECO:0007669"/>
    <property type="project" value="UniProtKB-KW"/>
</dbReference>
<dbReference type="PROSITE" id="PS50943">
    <property type="entry name" value="HTH_CROC1"/>
    <property type="match status" value="1"/>
</dbReference>
<sequence>MKTAHISERISARRKELGFTQQQLADKVQKSSVSVFKWENGQTEPKGKSLFALAAALRCSPAWLMFGDEDKSPAPADSLPTELDERQKRLLDLFESLPESEKESIISELEVRVDNFNRLFEELLKVRKDRPSKK</sequence>
<protein>
    <submittedName>
        <fullName evidence="3">Helix-turn-helix domain-containing protein</fullName>
    </submittedName>
</protein>